<protein>
    <submittedName>
        <fullName evidence="2">Uncharacterized protein</fullName>
    </submittedName>
</protein>
<feature type="non-terminal residue" evidence="2">
    <location>
        <position position="1"/>
    </location>
</feature>
<accession>A0A0B6YFP3</accession>
<evidence type="ECO:0000256" key="1">
    <source>
        <dbReference type="SAM" id="MobiDB-lite"/>
    </source>
</evidence>
<organism evidence="2">
    <name type="scientific">Arion vulgaris</name>
    <dbReference type="NCBI Taxonomy" id="1028688"/>
    <lineage>
        <taxon>Eukaryota</taxon>
        <taxon>Metazoa</taxon>
        <taxon>Spiralia</taxon>
        <taxon>Lophotrochozoa</taxon>
        <taxon>Mollusca</taxon>
        <taxon>Gastropoda</taxon>
        <taxon>Heterobranchia</taxon>
        <taxon>Euthyneura</taxon>
        <taxon>Panpulmonata</taxon>
        <taxon>Eupulmonata</taxon>
        <taxon>Stylommatophora</taxon>
        <taxon>Helicina</taxon>
        <taxon>Arionoidea</taxon>
        <taxon>Arionidae</taxon>
        <taxon>Arion</taxon>
    </lineage>
</organism>
<dbReference type="EMBL" id="HACG01008178">
    <property type="protein sequence ID" value="CEK55043.1"/>
    <property type="molecule type" value="Transcribed_RNA"/>
</dbReference>
<feature type="non-terminal residue" evidence="2">
    <location>
        <position position="87"/>
    </location>
</feature>
<dbReference type="AlphaFoldDB" id="A0A0B6YFP3"/>
<reference evidence="2" key="1">
    <citation type="submission" date="2014-12" db="EMBL/GenBank/DDBJ databases">
        <title>Insight into the proteome of Arion vulgaris.</title>
        <authorList>
            <person name="Aradska J."/>
            <person name="Bulat T."/>
            <person name="Smidak R."/>
            <person name="Sarate P."/>
            <person name="Gangsoo J."/>
            <person name="Sialana F."/>
            <person name="Bilban M."/>
            <person name="Lubec G."/>
        </authorList>
    </citation>
    <scope>NUCLEOTIDE SEQUENCE</scope>
    <source>
        <tissue evidence="2">Skin</tissue>
    </source>
</reference>
<gene>
    <name evidence="2" type="primary">ORF24224</name>
</gene>
<feature type="region of interest" description="Disordered" evidence="1">
    <location>
        <begin position="18"/>
        <end position="59"/>
    </location>
</feature>
<evidence type="ECO:0000313" key="2">
    <source>
        <dbReference type="EMBL" id="CEK55043.1"/>
    </source>
</evidence>
<proteinExistence type="predicted"/>
<name>A0A0B6YFP3_9EUPU</name>
<sequence>AKLKKKIENEGGVVPTISDSAVKSTGRRDSLTSLPHAGSIQHLGISPPASVTDDNVSMQDESASREDFVFLLQKKSDQCKKLEGNIS</sequence>